<dbReference type="SUPFAM" id="SSF49265">
    <property type="entry name" value="Fibronectin type III"/>
    <property type="match status" value="1"/>
</dbReference>
<dbReference type="InterPro" id="IPR036116">
    <property type="entry name" value="FN3_sf"/>
</dbReference>
<dbReference type="KEGG" id="ral:Rumal_0892"/>
<dbReference type="PANTHER" id="PTHR38340:SF1">
    <property type="entry name" value="S-LAYER PROTEIN"/>
    <property type="match status" value="1"/>
</dbReference>
<dbReference type="InterPro" id="IPR001343">
    <property type="entry name" value="Hemolysn_Ca-bd"/>
</dbReference>
<dbReference type="CDD" id="cd00063">
    <property type="entry name" value="FN3"/>
    <property type="match status" value="1"/>
</dbReference>
<dbReference type="PROSITE" id="PS51257">
    <property type="entry name" value="PROKAR_LIPOPROTEIN"/>
    <property type="match status" value="1"/>
</dbReference>
<feature type="domain" description="Fibronectin type-III" evidence="4">
    <location>
        <begin position="894"/>
        <end position="984"/>
    </location>
</feature>
<dbReference type="eggNOG" id="COG2931">
    <property type="taxonomic scope" value="Bacteria"/>
</dbReference>
<feature type="chain" id="PRO_5003212746" evidence="3">
    <location>
        <begin position="27"/>
        <end position="1078"/>
    </location>
</feature>
<dbReference type="RefSeq" id="WP_013497597.1">
    <property type="nucleotide sequence ID" value="NC_014833.1"/>
</dbReference>
<dbReference type="HOGENOM" id="CLU_286490_0_0_9"/>
<evidence type="ECO:0000259" key="4">
    <source>
        <dbReference type="PROSITE" id="PS50853"/>
    </source>
</evidence>
<keyword evidence="2" id="KW-0964">Secreted</keyword>
<protein>
    <submittedName>
        <fullName evidence="5">Fibronectin type III domain protein</fullName>
    </submittedName>
</protein>
<dbReference type="PANTHER" id="PTHR38340">
    <property type="entry name" value="S-LAYER PROTEIN"/>
    <property type="match status" value="1"/>
</dbReference>
<dbReference type="AlphaFoldDB" id="E6UAU0"/>
<name>E6UAU0_RUMA7</name>
<proteinExistence type="predicted"/>
<dbReference type="STRING" id="697329.Rumal_0892"/>
<organism evidence="5 6">
    <name type="scientific">Ruminococcus albus (strain ATCC 27210 / DSM 20455 / JCM 14654 / NCDO 2250 / 7)</name>
    <dbReference type="NCBI Taxonomy" id="697329"/>
    <lineage>
        <taxon>Bacteria</taxon>
        <taxon>Bacillati</taxon>
        <taxon>Bacillota</taxon>
        <taxon>Clostridia</taxon>
        <taxon>Eubacteriales</taxon>
        <taxon>Oscillospiraceae</taxon>
        <taxon>Ruminococcus</taxon>
    </lineage>
</organism>
<reference evidence="5 6" key="1">
    <citation type="journal article" date="2011" name="J. Bacteriol.">
        <title>Complete genome of the cellulolytic ruminal bacterium Ruminococcus albus 7.</title>
        <authorList>
            <person name="Suen G."/>
            <person name="Stevenson D.M."/>
            <person name="Bruce D.C."/>
            <person name="Chertkov O."/>
            <person name="Copeland A."/>
            <person name="Cheng J.F."/>
            <person name="Detter C."/>
            <person name="Detter J.C."/>
            <person name="Goodwin L.A."/>
            <person name="Han C.S."/>
            <person name="Hauser L.J."/>
            <person name="Ivanova N.N."/>
            <person name="Kyrpides N.C."/>
            <person name="Land M.L."/>
            <person name="Lapidus A."/>
            <person name="Lucas S."/>
            <person name="Ovchinnikova G."/>
            <person name="Pitluck S."/>
            <person name="Tapia R."/>
            <person name="Woyke T."/>
            <person name="Boyum J."/>
            <person name="Mead D."/>
            <person name="Weimer P.J."/>
        </authorList>
    </citation>
    <scope>NUCLEOTIDE SEQUENCE [LARGE SCALE GENOMIC DNA]</scope>
    <source>
        <strain evidence="6">ATCC 27210 / DSM 20455 / JCM 14654 / NCDO 2250 / 7</strain>
    </source>
</reference>
<keyword evidence="3" id="KW-0732">Signal</keyword>
<feature type="signal peptide" evidence="3">
    <location>
        <begin position="1"/>
        <end position="26"/>
    </location>
</feature>
<dbReference type="InterPro" id="IPR011049">
    <property type="entry name" value="Serralysin-like_metalloprot_C"/>
</dbReference>
<dbReference type="Pfam" id="PF00353">
    <property type="entry name" value="HemolysinCabind"/>
    <property type="match status" value="4"/>
</dbReference>
<evidence type="ECO:0000256" key="1">
    <source>
        <dbReference type="ARBA" id="ARBA00004613"/>
    </source>
</evidence>
<evidence type="ECO:0000256" key="3">
    <source>
        <dbReference type="SAM" id="SignalP"/>
    </source>
</evidence>
<evidence type="ECO:0000313" key="5">
    <source>
        <dbReference type="EMBL" id="ADU21419.1"/>
    </source>
</evidence>
<sequence precursor="true">MKKTKRVIASVLALTLTMGCAVPAFAATDPYEDYDAKTDIEGAVAIVKGIVDPLAAGQKFADDPTITDQANEYAGFIDGVYDALKDPFDILKYIDGFKEYYDKYEEYKETGYVSISREYVSENFDEQASIVMTKEDYEDLTANPERYELHFINGEAVIYRDGLVYGLENRPDALQGDIFVEITVAQACEILKRMDKIFMAVNTRNEALQQIEDFMTEYGYWNIVEDEIVIKPSHGEYITPYNAGSGSDTYKIQKGSGYVYIGDYCERNSGDEDTIIFDYDTSDTHFALYRDGGDLYILDVENETLVFVDDYFENSLSRVENIQFSSDITLEYKDVIKLVNKIKGTAEDDELTGYKESTVIWGEEGNDTITAEGGDEYYIHAGSGDNTITASNGNDIIISENGNDYITISRERNRLFTSENPGYNVIISGKGDDTINLDGNNIVVAGEGNDIINSGFGDDVFVYYYGDGDDKITDSVNAWSNGGTDVIYFADLTPDDVYVRRENGFTFYVKGEKKGSVNIPGTYQNGASKYREPIEYVAFNDGTVWNLHDYLEQTRYVEDTTYFIGKDSFGYIITGTDDDDTYYTANGDDYIVPGKGNDYVNAGGGTDTFVFNRGDGHDIFDESNGGSYPASGEDTVFFADINSDEVHVTKFGNKITIKVNDSDDAVELPVIYQSGFSGPLHPIEKAKFADGVEWTFLEMLKMACVEGTDGDDDFIVGDETPAIYCGKGNDKIRGKEFDDVYIYNLGDGHDIVRDYTIWGRSYDEVRFGKGITSDMLCVKVDGNEAVMSIPNTEDSVTIIKGEIELFTFVDGTKLDESEIFAKAADHHYSETPECVWTNNEGNYSAKFVFVCSDCGAKVSYAAEVECEEGDDGVKVYTAKATVAGKEHTAVYKKTPVSYKAPKISYEAGANSVKLSWTKVDAADMYGVYGYVSGKWQLISESKDTSFVLNSLKAGTEYKVAVVSKIDGKWNKDTSNAVTVKTLDQAQSRYPSVTSTQYNDKYHQFRLNWTKVNGASQYGVAVKIAGKWKVYAYTDANTTTFTSPKLKAGSTYEMVICAKVNGKWDTSNLNARAFKVTVK</sequence>
<dbReference type="OrthoDB" id="1814568at2"/>
<evidence type="ECO:0000313" key="6">
    <source>
        <dbReference type="Proteomes" id="UP000006919"/>
    </source>
</evidence>
<comment type="subcellular location">
    <subcellularLocation>
        <location evidence="1">Secreted</location>
    </subcellularLocation>
</comment>
<dbReference type="InterPro" id="IPR050557">
    <property type="entry name" value="RTX_toxin/Mannuronan_C5-epim"/>
</dbReference>
<dbReference type="Gene3D" id="2.60.40.10">
    <property type="entry name" value="Immunoglobulins"/>
    <property type="match status" value="2"/>
</dbReference>
<dbReference type="InterPro" id="IPR013783">
    <property type="entry name" value="Ig-like_fold"/>
</dbReference>
<gene>
    <name evidence="5" type="ordered locus">Rumal_0892</name>
</gene>
<dbReference type="SMART" id="SM00060">
    <property type="entry name" value="FN3"/>
    <property type="match status" value="2"/>
</dbReference>
<dbReference type="PROSITE" id="PS50853">
    <property type="entry name" value="FN3"/>
    <property type="match status" value="1"/>
</dbReference>
<dbReference type="SUPFAM" id="SSF51120">
    <property type="entry name" value="beta-Roll"/>
    <property type="match status" value="3"/>
</dbReference>
<dbReference type="Gene3D" id="2.150.10.10">
    <property type="entry name" value="Serralysin-like metalloprotease, C-terminal"/>
    <property type="match status" value="2"/>
</dbReference>
<dbReference type="Proteomes" id="UP000006919">
    <property type="component" value="Chromosome"/>
</dbReference>
<accession>E6UAU0</accession>
<dbReference type="EMBL" id="CP002403">
    <property type="protein sequence ID" value="ADU21419.1"/>
    <property type="molecule type" value="Genomic_DNA"/>
</dbReference>
<evidence type="ECO:0000256" key="2">
    <source>
        <dbReference type="ARBA" id="ARBA00022525"/>
    </source>
</evidence>
<dbReference type="GO" id="GO:0005509">
    <property type="term" value="F:calcium ion binding"/>
    <property type="evidence" value="ECO:0007669"/>
    <property type="project" value="InterPro"/>
</dbReference>
<dbReference type="InterPro" id="IPR003961">
    <property type="entry name" value="FN3_dom"/>
</dbReference>
<dbReference type="GO" id="GO:0005576">
    <property type="term" value="C:extracellular region"/>
    <property type="evidence" value="ECO:0007669"/>
    <property type="project" value="UniProtKB-SubCell"/>
</dbReference>